<accession>K0SAC0</accession>
<keyword evidence="7" id="KW-1133">Transmembrane helix</keyword>
<evidence type="ECO:0000256" key="7">
    <source>
        <dbReference type="ARBA" id="ARBA00022989"/>
    </source>
</evidence>
<sequence>MAPLPGSVLLAPSPAGSKVRLRSAFMLGHPKNPDHERTTNGPTDRYDLMYYLKGSAAGGICCSITHGALCPVDVVKTRVQLDPVKYNSGLIGGMRTIIAEEGAGALATGLGATCFGYFVQGWFKFGGVEFFKIQAAESLGEEKAWENKTFIYLGAAAIAEFVADIFLCPLEAIRIRSVSDPEFCDGMVDGFGKILKADGIGGFYAGLAPILAKQIPYTMAKFAVQGEAADKIYASMGKTPDQLSSAANLGISLTSGVIAGVAAAIISHPADTLLSKINKAGAGGDGPMMTRLLNIAKETGFVNLCTVGLLPRCVMIGSLTAGQFGIFDTVMNALGASKVRKQTVE</sequence>
<dbReference type="EMBL" id="AGNL01033485">
    <property type="protein sequence ID" value="EJK55667.1"/>
    <property type="molecule type" value="Genomic_DNA"/>
</dbReference>
<dbReference type="AlphaFoldDB" id="K0SAC0"/>
<keyword evidence="5" id="KW-0677">Repeat</keyword>
<dbReference type="PANTHER" id="PTHR45671">
    <property type="entry name" value="SOLUTE CARRIER FAMILY 25 (MITOCHONDRIAL CARRIER PHOSPHATE CARRIER), MEMBER 3, LIKE-RELATED-RELATED"/>
    <property type="match status" value="1"/>
</dbReference>
<dbReference type="OrthoDB" id="427452at2759"/>
<gene>
    <name evidence="12" type="ORF">THAOC_24576</name>
</gene>
<reference evidence="12 13" key="1">
    <citation type="journal article" date="2012" name="Genome Biol.">
        <title>Genome and low-iron response of an oceanic diatom adapted to chronic iron limitation.</title>
        <authorList>
            <person name="Lommer M."/>
            <person name="Specht M."/>
            <person name="Roy A.S."/>
            <person name="Kraemer L."/>
            <person name="Andreson R."/>
            <person name="Gutowska M.A."/>
            <person name="Wolf J."/>
            <person name="Bergner S.V."/>
            <person name="Schilhabel M.B."/>
            <person name="Klostermeier U.C."/>
            <person name="Beiko R.G."/>
            <person name="Rosenstiel P."/>
            <person name="Hippler M."/>
            <person name="Laroche J."/>
        </authorList>
    </citation>
    <scope>NUCLEOTIDE SEQUENCE [LARGE SCALE GENOMIC DNA]</scope>
    <source>
        <strain evidence="12 13">CCMP1005</strain>
    </source>
</reference>
<dbReference type="FunFam" id="1.50.40.10:FF:000024">
    <property type="entry name" value="MIR1p Mitochondrial phosphate carrier"/>
    <property type="match status" value="1"/>
</dbReference>
<keyword evidence="8" id="KW-0496">Mitochondrion</keyword>
<dbReference type="OMA" id="LIYKKVM"/>
<evidence type="ECO:0008006" key="14">
    <source>
        <dbReference type="Google" id="ProtNLM"/>
    </source>
</evidence>
<proteinExistence type="inferred from homology"/>
<protein>
    <recommendedName>
        <fullName evidence="14">Mitochondrial phosphate carrier protein</fullName>
    </recommendedName>
</protein>
<dbReference type="Pfam" id="PF00153">
    <property type="entry name" value="Mito_carr"/>
    <property type="match status" value="3"/>
</dbReference>
<evidence type="ECO:0000256" key="9">
    <source>
        <dbReference type="ARBA" id="ARBA00023136"/>
    </source>
</evidence>
<feature type="repeat" description="Solcar" evidence="10">
    <location>
        <begin position="147"/>
        <end position="231"/>
    </location>
</feature>
<comment type="similarity">
    <text evidence="2 11">Belongs to the mitochondrial carrier (TC 2.A.29) family.</text>
</comment>
<feature type="repeat" description="Solcar" evidence="10">
    <location>
        <begin position="247"/>
        <end position="333"/>
    </location>
</feature>
<dbReference type="SUPFAM" id="SSF103506">
    <property type="entry name" value="Mitochondrial carrier"/>
    <property type="match status" value="1"/>
</dbReference>
<evidence type="ECO:0000256" key="6">
    <source>
        <dbReference type="ARBA" id="ARBA00022792"/>
    </source>
</evidence>
<evidence type="ECO:0000256" key="1">
    <source>
        <dbReference type="ARBA" id="ARBA00004448"/>
    </source>
</evidence>
<dbReference type="Proteomes" id="UP000266841">
    <property type="component" value="Unassembled WGS sequence"/>
</dbReference>
<keyword evidence="3 11" id="KW-0813">Transport</keyword>
<dbReference type="Gene3D" id="1.50.40.10">
    <property type="entry name" value="Mitochondrial carrier domain"/>
    <property type="match status" value="1"/>
</dbReference>
<evidence type="ECO:0000256" key="10">
    <source>
        <dbReference type="PROSITE-ProRule" id="PRU00282"/>
    </source>
</evidence>
<dbReference type="PANTHER" id="PTHR45671:SF12">
    <property type="entry name" value="MITOCHONDRIAL PHOSPHATE CARRIER PROTEIN"/>
    <property type="match status" value="1"/>
</dbReference>
<feature type="repeat" description="Solcar" evidence="10">
    <location>
        <begin position="49"/>
        <end position="134"/>
    </location>
</feature>
<dbReference type="GO" id="GO:0005743">
    <property type="term" value="C:mitochondrial inner membrane"/>
    <property type="evidence" value="ECO:0007669"/>
    <property type="project" value="UniProtKB-SubCell"/>
</dbReference>
<comment type="caution">
    <text evidence="12">The sequence shown here is derived from an EMBL/GenBank/DDBJ whole genome shotgun (WGS) entry which is preliminary data.</text>
</comment>
<dbReference type="InterPro" id="IPR002067">
    <property type="entry name" value="MCP"/>
</dbReference>
<dbReference type="PROSITE" id="PS50920">
    <property type="entry name" value="SOLCAR"/>
    <property type="match status" value="3"/>
</dbReference>
<evidence type="ECO:0000256" key="8">
    <source>
        <dbReference type="ARBA" id="ARBA00023128"/>
    </source>
</evidence>
<evidence type="ECO:0000256" key="11">
    <source>
        <dbReference type="RuleBase" id="RU000488"/>
    </source>
</evidence>
<dbReference type="PRINTS" id="PR00926">
    <property type="entry name" value="MITOCARRIER"/>
</dbReference>
<organism evidence="12 13">
    <name type="scientific">Thalassiosira oceanica</name>
    <name type="common">Marine diatom</name>
    <dbReference type="NCBI Taxonomy" id="159749"/>
    <lineage>
        <taxon>Eukaryota</taxon>
        <taxon>Sar</taxon>
        <taxon>Stramenopiles</taxon>
        <taxon>Ochrophyta</taxon>
        <taxon>Bacillariophyta</taxon>
        <taxon>Coscinodiscophyceae</taxon>
        <taxon>Thalassiosirophycidae</taxon>
        <taxon>Thalassiosirales</taxon>
        <taxon>Thalassiosiraceae</taxon>
        <taxon>Thalassiosira</taxon>
    </lineage>
</organism>
<keyword evidence="6" id="KW-0999">Mitochondrion inner membrane</keyword>
<evidence type="ECO:0000256" key="2">
    <source>
        <dbReference type="ARBA" id="ARBA00006375"/>
    </source>
</evidence>
<evidence type="ECO:0000256" key="4">
    <source>
        <dbReference type="ARBA" id="ARBA00022692"/>
    </source>
</evidence>
<dbReference type="InterPro" id="IPR023395">
    <property type="entry name" value="MCP_dom_sf"/>
</dbReference>
<name>K0SAC0_THAOC</name>
<evidence type="ECO:0000313" key="12">
    <source>
        <dbReference type="EMBL" id="EJK55667.1"/>
    </source>
</evidence>
<evidence type="ECO:0000256" key="5">
    <source>
        <dbReference type="ARBA" id="ARBA00022737"/>
    </source>
</evidence>
<dbReference type="GO" id="GO:1990547">
    <property type="term" value="P:mitochondrial phosphate ion transmembrane transport"/>
    <property type="evidence" value="ECO:0007669"/>
    <property type="project" value="InterPro"/>
</dbReference>
<keyword evidence="4 10" id="KW-0812">Transmembrane</keyword>
<comment type="subcellular location">
    <subcellularLocation>
        <location evidence="1">Mitochondrion inner membrane</location>
        <topology evidence="1">Multi-pass membrane protein</topology>
    </subcellularLocation>
</comment>
<keyword evidence="13" id="KW-1185">Reference proteome</keyword>
<dbReference type="InterPro" id="IPR044677">
    <property type="entry name" value="SLC25A3/Pic2/Mir1-like"/>
</dbReference>
<evidence type="ECO:0000256" key="3">
    <source>
        <dbReference type="ARBA" id="ARBA00022448"/>
    </source>
</evidence>
<dbReference type="GO" id="GO:0005315">
    <property type="term" value="F:phosphate transmembrane transporter activity"/>
    <property type="evidence" value="ECO:0007669"/>
    <property type="project" value="InterPro"/>
</dbReference>
<dbReference type="InterPro" id="IPR018108">
    <property type="entry name" value="MCP_transmembrane"/>
</dbReference>
<evidence type="ECO:0000313" key="13">
    <source>
        <dbReference type="Proteomes" id="UP000266841"/>
    </source>
</evidence>
<dbReference type="eggNOG" id="KOG0767">
    <property type="taxonomic scope" value="Eukaryota"/>
</dbReference>
<keyword evidence="9 10" id="KW-0472">Membrane</keyword>